<dbReference type="EMBL" id="JACSNX010000018">
    <property type="protein sequence ID" value="MBM6851869.1"/>
    <property type="molecule type" value="Genomic_DNA"/>
</dbReference>
<keyword evidence="6" id="KW-1003">Cell membrane</keyword>
<dbReference type="Proteomes" id="UP000719500">
    <property type="component" value="Unassembled WGS sequence"/>
</dbReference>
<sequence>MEHHWPARIAGAAAGLANGLFGGGGGMVFLPILSRWGRLDQRKLYATCVGVIFPVCLVSAAVYLFRGELSLLTALPYLLGGLAGGWIGGKLYGKISIRWLKWLFAAFLFYAGVKYLL</sequence>
<keyword evidence="8" id="KW-1185">Reference proteome</keyword>
<evidence type="ECO:0000313" key="7">
    <source>
        <dbReference type="EMBL" id="MBM6851869.1"/>
    </source>
</evidence>
<reference evidence="7 8" key="1">
    <citation type="journal article" date="2021" name="Sci. Rep.">
        <title>The distribution of antibiotic resistance genes in chicken gut microbiota commensals.</title>
        <authorList>
            <person name="Juricova H."/>
            <person name="Matiasovicova J."/>
            <person name="Kubasova T."/>
            <person name="Cejkova D."/>
            <person name="Rychlik I."/>
        </authorList>
    </citation>
    <scope>NUCLEOTIDE SEQUENCE [LARGE SCALE GENOMIC DNA]</scope>
    <source>
        <strain evidence="7 8">An411</strain>
    </source>
</reference>
<dbReference type="PANTHER" id="PTHR43701:SF2">
    <property type="entry name" value="MEMBRANE TRANSPORTER PROTEIN YJNA-RELATED"/>
    <property type="match status" value="1"/>
</dbReference>
<evidence type="ECO:0000256" key="4">
    <source>
        <dbReference type="ARBA" id="ARBA00022989"/>
    </source>
</evidence>
<feature type="transmembrane region" description="Helical" evidence="6">
    <location>
        <begin position="71"/>
        <end position="92"/>
    </location>
</feature>
<evidence type="ECO:0000256" key="3">
    <source>
        <dbReference type="ARBA" id="ARBA00022692"/>
    </source>
</evidence>
<dbReference type="Pfam" id="PF01925">
    <property type="entry name" value="TauE"/>
    <property type="match status" value="1"/>
</dbReference>
<evidence type="ECO:0000256" key="6">
    <source>
        <dbReference type="RuleBase" id="RU363041"/>
    </source>
</evidence>
<organism evidence="7 8">
    <name type="scientific">Oscillibacter valericigenes</name>
    <dbReference type="NCBI Taxonomy" id="351091"/>
    <lineage>
        <taxon>Bacteria</taxon>
        <taxon>Bacillati</taxon>
        <taxon>Bacillota</taxon>
        <taxon>Clostridia</taxon>
        <taxon>Eubacteriales</taxon>
        <taxon>Oscillospiraceae</taxon>
        <taxon>Oscillibacter</taxon>
    </lineage>
</organism>
<proteinExistence type="inferred from homology"/>
<feature type="transmembrane region" description="Helical" evidence="6">
    <location>
        <begin position="44"/>
        <end position="65"/>
    </location>
</feature>
<dbReference type="InterPro" id="IPR051598">
    <property type="entry name" value="TSUP/Inactive_protease-like"/>
</dbReference>
<evidence type="ECO:0000313" key="8">
    <source>
        <dbReference type="Proteomes" id="UP000719500"/>
    </source>
</evidence>
<keyword evidence="3 6" id="KW-0812">Transmembrane</keyword>
<name>A0ABS2FW99_9FIRM</name>
<accession>A0ABS2FW99</accession>
<dbReference type="RefSeq" id="WP_204804909.1">
    <property type="nucleotide sequence ID" value="NZ_JACSNX010000018.1"/>
</dbReference>
<evidence type="ECO:0000256" key="1">
    <source>
        <dbReference type="ARBA" id="ARBA00004141"/>
    </source>
</evidence>
<comment type="subcellular location">
    <subcellularLocation>
        <location evidence="6">Cell membrane</location>
        <topology evidence="6">Multi-pass membrane protein</topology>
    </subcellularLocation>
    <subcellularLocation>
        <location evidence="1">Membrane</location>
        <topology evidence="1">Multi-pass membrane protein</topology>
    </subcellularLocation>
</comment>
<dbReference type="PANTHER" id="PTHR43701">
    <property type="entry name" value="MEMBRANE TRANSPORTER PROTEIN MJ0441-RELATED"/>
    <property type="match status" value="1"/>
</dbReference>
<gene>
    <name evidence="7" type="ORF">H9X91_10530</name>
</gene>
<protein>
    <recommendedName>
        <fullName evidence="6">Probable membrane transporter protein</fullName>
    </recommendedName>
</protein>
<comment type="similarity">
    <text evidence="2 6">Belongs to the 4-toluene sulfonate uptake permease (TSUP) (TC 2.A.102) family.</text>
</comment>
<comment type="caution">
    <text evidence="7">The sequence shown here is derived from an EMBL/GenBank/DDBJ whole genome shotgun (WGS) entry which is preliminary data.</text>
</comment>
<keyword evidence="4 6" id="KW-1133">Transmembrane helix</keyword>
<feature type="transmembrane region" description="Helical" evidence="6">
    <location>
        <begin position="12"/>
        <end position="32"/>
    </location>
</feature>
<feature type="transmembrane region" description="Helical" evidence="6">
    <location>
        <begin position="99"/>
        <end position="116"/>
    </location>
</feature>
<evidence type="ECO:0000256" key="2">
    <source>
        <dbReference type="ARBA" id="ARBA00009142"/>
    </source>
</evidence>
<dbReference type="InterPro" id="IPR002781">
    <property type="entry name" value="TM_pro_TauE-like"/>
</dbReference>
<evidence type="ECO:0000256" key="5">
    <source>
        <dbReference type="ARBA" id="ARBA00023136"/>
    </source>
</evidence>
<keyword evidence="5 6" id="KW-0472">Membrane</keyword>